<sequence>MKVLVTLLLLYFLVYLLYILVLFIFFERLKPYIANPSLTDYPQVSILVAARNEEDNILECMKALSSMNYPEDKFEVLIGNDRSEDNTKLITLEFIKAHKNFKLLDITENVGHAKGKANVLAQLARTANGEYLFITDADISVPENWIHEMLGNYKKSSGTISGVTMIKGETLFAKLQSIEWIHAFGMVKAVSDQNIPVSAVGNNMMIPRKVYEETGGYENIPFSVTEDFELFKATLGLGYDYQQLMGSGVLAYSKPLNSLKRLLNQRRRWMQGAVHIPIVLSTLLLLQSLFFPVILCTMFVLPNFAILIWSGKLLLQYSFINRVYKKIDYKFPLWKYIIIYEFYTGFISLLTLLYYLKPGKIEWKGRRF</sequence>
<dbReference type="SUPFAM" id="SSF53448">
    <property type="entry name" value="Nucleotide-diphospho-sugar transferases"/>
    <property type="match status" value="1"/>
</dbReference>
<keyword evidence="7" id="KW-1185">Reference proteome</keyword>
<dbReference type="eggNOG" id="COG1215">
    <property type="taxonomic scope" value="Bacteria"/>
</dbReference>
<organism evidence="6 7">
    <name type="scientific">Sporocytophaga myxococcoides</name>
    <dbReference type="NCBI Taxonomy" id="153721"/>
    <lineage>
        <taxon>Bacteria</taxon>
        <taxon>Pseudomonadati</taxon>
        <taxon>Bacteroidota</taxon>
        <taxon>Cytophagia</taxon>
        <taxon>Cytophagales</taxon>
        <taxon>Cytophagaceae</taxon>
        <taxon>Sporocytophaga</taxon>
    </lineage>
</organism>
<dbReference type="PANTHER" id="PTHR43630:SF1">
    <property type="entry name" value="POLY-BETA-1,6-N-ACETYL-D-GLUCOSAMINE SYNTHASE"/>
    <property type="match status" value="1"/>
</dbReference>
<keyword evidence="4" id="KW-1133">Transmembrane helix</keyword>
<keyword evidence="2" id="KW-0328">Glycosyltransferase</keyword>
<comment type="caution">
    <text evidence="6">The sequence shown here is derived from an EMBL/GenBank/DDBJ whole genome shotgun (WGS) entry which is preliminary data.</text>
</comment>
<dbReference type="PANTHER" id="PTHR43630">
    <property type="entry name" value="POLY-BETA-1,6-N-ACETYL-D-GLUCOSAMINE SYNTHASE"/>
    <property type="match status" value="1"/>
</dbReference>
<keyword evidence="4" id="KW-0812">Transmembrane</keyword>
<dbReference type="AlphaFoldDB" id="A0A098LDE5"/>
<name>A0A098LDE5_9BACT</name>
<dbReference type="Gene3D" id="3.90.550.10">
    <property type="entry name" value="Spore Coat Polysaccharide Biosynthesis Protein SpsA, Chain A"/>
    <property type="match status" value="1"/>
</dbReference>
<feature type="transmembrane region" description="Helical" evidence="4">
    <location>
        <begin position="336"/>
        <end position="356"/>
    </location>
</feature>
<gene>
    <name evidence="6" type="ORF">MYP_2178</name>
</gene>
<keyword evidence="3 6" id="KW-0808">Transferase</keyword>
<evidence type="ECO:0000313" key="7">
    <source>
        <dbReference type="Proteomes" id="UP000030185"/>
    </source>
</evidence>
<dbReference type="OrthoDB" id="9800276at2"/>
<feature type="transmembrane region" description="Helical" evidence="4">
    <location>
        <begin position="269"/>
        <end position="286"/>
    </location>
</feature>
<dbReference type="InterPro" id="IPR001173">
    <property type="entry name" value="Glyco_trans_2-like"/>
</dbReference>
<keyword evidence="4" id="KW-0472">Membrane</keyword>
<feature type="domain" description="Glycosyltransferase 2-like" evidence="5">
    <location>
        <begin position="45"/>
        <end position="213"/>
    </location>
</feature>
<evidence type="ECO:0000259" key="5">
    <source>
        <dbReference type="Pfam" id="PF00535"/>
    </source>
</evidence>
<feature type="transmembrane region" description="Helical" evidence="4">
    <location>
        <begin position="292"/>
        <end position="315"/>
    </location>
</feature>
<feature type="transmembrane region" description="Helical" evidence="4">
    <location>
        <begin position="6"/>
        <end position="26"/>
    </location>
</feature>
<dbReference type="Proteomes" id="UP000030185">
    <property type="component" value="Unassembled WGS sequence"/>
</dbReference>
<comment type="similarity">
    <text evidence="1">Belongs to the glycosyltransferase 2 family.</text>
</comment>
<evidence type="ECO:0000256" key="1">
    <source>
        <dbReference type="ARBA" id="ARBA00006739"/>
    </source>
</evidence>
<dbReference type="GO" id="GO:0016757">
    <property type="term" value="F:glycosyltransferase activity"/>
    <property type="evidence" value="ECO:0007669"/>
    <property type="project" value="UniProtKB-KW"/>
</dbReference>
<dbReference type="InterPro" id="IPR029044">
    <property type="entry name" value="Nucleotide-diphossugar_trans"/>
</dbReference>
<protein>
    <submittedName>
        <fullName evidence="6">Family 2 glycosyl transferase</fullName>
    </submittedName>
</protein>
<dbReference type="Pfam" id="PF00535">
    <property type="entry name" value="Glycos_transf_2"/>
    <property type="match status" value="1"/>
</dbReference>
<dbReference type="STRING" id="153721.MYP_2178"/>
<evidence type="ECO:0000256" key="4">
    <source>
        <dbReference type="SAM" id="Phobius"/>
    </source>
</evidence>
<evidence type="ECO:0000313" key="6">
    <source>
        <dbReference type="EMBL" id="GAL84950.1"/>
    </source>
</evidence>
<dbReference type="RefSeq" id="WP_045462776.1">
    <property type="nucleotide sequence ID" value="NZ_BBLT01000004.1"/>
</dbReference>
<evidence type="ECO:0000256" key="2">
    <source>
        <dbReference type="ARBA" id="ARBA00022676"/>
    </source>
</evidence>
<dbReference type="EMBL" id="BBLT01000004">
    <property type="protein sequence ID" value="GAL84950.1"/>
    <property type="molecule type" value="Genomic_DNA"/>
</dbReference>
<evidence type="ECO:0000256" key="3">
    <source>
        <dbReference type="ARBA" id="ARBA00022679"/>
    </source>
</evidence>
<proteinExistence type="inferred from homology"/>
<reference evidence="6 7" key="1">
    <citation type="submission" date="2014-09" db="EMBL/GenBank/DDBJ databases">
        <title>Sporocytophaga myxococcoides PG-01 genome sequencing.</title>
        <authorList>
            <person name="Liu L."/>
            <person name="Gao P.J."/>
            <person name="Chen G.J."/>
            <person name="Wang L.S."/>
        </authorList>
    </citation>
    <scope>NUCLEOTIDE SEQUENCE [LARGE SCALE GENOMIC DNA]</scope>
    <source>
        <strain evidence="6 7">PG-01</strain>
    </source>
</reference>
<accession>A0A098LDE5</accession>